<dbReference type="Proteomes" id="UP000238413">
    <property type="component" value="Chromosome"/>
</dbReference>
<dbReference type="EMBL" id="CP026652">
    <property type="protein sequence ID" value="AVH59053.1"/>
    <property type="molecule type" value="Genomic_DNA"/>
</dbReference>
<evidence type="ECO:0008006" key="4">
    <source>
        <dbReference type="Google" id="ProtNLM"/>
    </source>
</evidence>
<reference evidence="2 3" key="1">
    <citation type="submission" date="2018-02" db="EMBL/GenBank/DDBJ databases">
        <title>Complete genome sequence of Streptomyces dengpaensis, the producer of angucyclines.</title>
        <authorList>
            <person name="Yumei L."/>
        </authorList>
    </citation>
    <scope>NUCLEOTIDE SEQUENCE [LARGE SCALE GENOMIC DNA]</scope>
    <source>
        <strain evidence="2 3">XZHG99</strain>
    </source>
</reference>
<evidence type="ECO:0000313" key="2">
    <source>
        <dbReference type="EMBL" id="AVH59053.1"/>
    </source>
</evidence>
<evidence type="ECO:0000313" key="3">
    <source>
        <dbReference type="Proteomes" id="UP000238413"/>
    </source>
</evidence>
<dbReference type="InterPro" id="IPR036388">
    <property type="entry name" value="WH-like_DNA-bd_sf"/>
</dbReference>
<dbReference type="InterPro" id="IPR036390">
    <property type="entry name" value="WH_DNA-bd_sf"/>
</dbReference>
<sequence length="418" mass="44040">MTGDSALPSPSALLLAAIRAAGSVAAPRSALLKETADAAGRAGRTVLQLRAAGESMMTLRLGWPAGSAPDVEQLGEQAPAALARIPTLVWALCLKAAWPDPTLPHYPGQPFSAQLIETACAHLGADCKSVSTALERVLPGHGLIVAVGPLLHLGPAVATLPGPTIAALRRGHHRLPDPYQQHAVHCAPHPPEAHADDPDTATSPHELTQPDASPQHSSEHISRSVITALEIARGPLPPRDLPALNDPDIRAHVQAALADIGRALIRTPQGTWTTGYPDPVAEALAAAGIGTLSPAERTVLALVLLHTVALPRAQGRHTHPHWNATQHSVTLRELARNRALTKTTIREALRTLTAAGMVDTAGQGNYVPGPCLQRLSETRIAALWEDLILAGRPDGHLARAIARRRQAARPTSPSQEYP</sequence>
<dbReference type="Gene3D" id="1.10.10.10">
    <property type="entry name" value="Winged helix-like DNA-binding domain superfamily/Winged helix DNA-binding domain"/>
    <property type="match status" value="1"/>
</dbReference>
<gene>
    <name evidence="2" type="ORF">C4B68_28575</name>
</gene>
<accession>A0ABN5I7E5</accession>
<feature type="compositionally biased region" description="Polar residues" evidence="1">
    <location>
        <begin position="200"/>
        <end position="216"/>
    </location>
</feature>
<proteinExistence type="predicted"/>
<organism evidence="2 3">
    <name type="scientific">Streptomyces dengpaensis</name>
    <dbReference type="NCBI Taxonomy" id="2049881"/>
    <lineage>
        <taxon>Bacteria</taxon>
        <taxon>Bacillati</taxon>
        <taxon>Actinomycetota</taxon>
        <taxon>Actinomycetes</taxon>
        <taxon>Kitasatosporales</taxon>
        <taxon>Streptomycetaceae</taxon>
        <taxon>Streptomyces</taxon>
    </lineage>
</organism>
<dbReference type="RefSeq" id="WP_099504570.1">
    <property type="nucleotide sequence ID" value="NZ_CP026652.1"/>
</dbReference>
<protein>
    <recommendedName>
        <fullName evidence="4">MarR family transcriptional regulator</fullName>
    </recommendedName>
</protein>
<evidence type="ECO:0000256" key="1">
    <source>
        <dbReference type="SAM" id="MobiDB-lite"/>
    </source>
</evidence>
<keyword evidence="3" id="KW-1185">Reference proteome</keyword>
<feature type="region of interest" description="Disordered" evidence="1">
    <location>
        <begin position="181"/>
        <end position="221"/>
    </location>
</feature>
<name>A0ABN5I7E5_9ACTN</name>
<dbReference type="SUPFAM" id="SSF46785">
    <property type="entry name" value="Winged helix' DNA-binding domain"/>
    <property type="match status" value="1"/>
</dbReference>